<comment type="similarity">
    <text evidence="3">Belongs to the Ycf2 family.</text>
</comment>
<organism evidence="8 9">
    <name type="scientific">Penstemon davidsonii</name>
    <dbReference type="NCBI Taxonomy" id="160366"/>
    <lineage>
        <taxon>Eukaryota</taxon>
        <taxon>Viridiplantae</taxon>
        <taxon>Streptophyta</taxon>
        <taxon>Embryophyta</taxon>
        <taxon>Tracheophyta</taxon>
        <taxon>Spermatophyta</taxon>
        <taxon>Magnoliopsida</taxon>
        <taxon>eudicotyledons</taxon>
        <taxon>Gunneridae</taxon>
        <taxon>Pentapetalae</taxon>
        <taxon>asterids</taxon>
        <taxon>lamiids</taxon>
        <taxon>Lamiales</taxon>
        <taxon>Plantaginaceae</taxon>
        <taxon>Cheloneae</taxon>
        <taxon>Penstemon</taxon>
    </lineage>
</organism>
<comment type="function">
    <text evidence="1">Probable ATPase of unknown function. Its presence in a non-photosynthetic plant (Epifagus virginiana) and experiments in tobacco indicate that it has an essential function which is probably not related to photosynthesis.</text>
</comment>
<protein>
    <recommendedName>
        <fullName evidence="7">Ycf2 N-terminal domain-containing protein</fullName>
    </recommendedName>
</protein>
<reference evidence="8 9" key="1">
    <citation type="journal article" date="2023" name="bioRxiv">
        <title>Genome report: Whole genome sequence and annotation of Penstemon davidsonii.</title>
        <authorList>
            <person name="Ostevik K.L."/>
            <person name="Alabady M."/>
            <person name="Zhang M."/>
            <person name="Rausher M.D."/>
        </authorList>
    </citation>
    <scope>NUCLEOTIDE SEQUENCE [LARGE SCALE GENOMIC DNA]</scope>
    <source>
        <strain evidence="8">DNT005</strain>
        <tissue evidence="8">Whole leaf</tissue>
    </source>
</reference>
<sequence length="448" mass="52207">MSRLFTEREKQMINHLLPEEIEEFLGNPTRSVRSFFSDRWSELHLGSNPTERSTRDHKLLKKEQDLSFVPSRRSENKELVNIFKIITYLQNTVSIHPIPSDPGCDRVLKDEPDMDSSNKISFLNKNPVFDLFHLFHDRNRGGYTLHHDFESEERFQEMADLFTLSITEPDLVYDKGFAFSIDIDSYGLDQKQFLNEARDESKKKSLLVYHGEFFRKNGCLPQWNLISEISSKCLHNLLLSKEMIHRNNESPLISTHLRSPNVREFLYSILFLLLVAGYLVRTHLLFVSRASSELQTEFEKVKSLMIPSSMIELRKLLDRYPTSEPNSFWLKNLFLVALEQLGDSLEEIRASGGNILGPAYGVKSIRSKKKYLNINLIDIIDLIPNPINRITFSRNTRHLSHTSKEIYSLIRKRKNVNGDWIDDKIESWVANSDSIDDEEREFLVRSPP</sequence>
<dbReference type="EMBL" id="JAYDYQ010002378">
    <property type="protein sequence ID" value="KAK4486758.1"/>
    <property type="molecule type" value="Genomic_DNA"/>
</dbReference>
<dbReference type="PANTHER" id="PTHR33078:SF100">
    <property type="entry name" value="PROTEIN YCF2"/>
    <property type="match status" value="1"/>
</dbReference>
<dbReference type="PANTHER" id="PTHR33078">
    <property type="entry name" value="PROTEIN YCF2-RELATED"/>
    <property type="match status" value="1"/>
</dbReference>
<dbReference type="Pfam" id="PF05695">
    <property type="entry name" value="Ycf2"/>
    <property type="match status" value="1"/>
</dbReference>
<evidence type="ECO:0000256" key="2">
    <source>
        <dbReference type="ARBA" id="ARBA00004474"/>
    </source>
</evidence>
<gene>
    <name evidence="8" type="ORF">RD792_006667</name>
</gene>
<evidence type="ECO:0000256" key="1">
    <source>
        <dbReference type="ARBA" id="ARBA00002329"/>
    </source>
</evidence>
<proteinExistence type="inferred from homology"/>
<keyword evidence="9" id="KW-1185">Reference proteome</keyword>
<evidence type="ECO:0000313" key="8">
    <source>
        <dbReference type="EMBL" id="KAK4486758.1"/>
    </source>
</evidence>
<evidence type="ECO:0000256" key="5">
    <source>
        <dbReference type="ARBA" id="ARBA00022741"/>
    </source>
</evidence>
<evidence type="ECO:0000256" key="3">
    <source>
        <dbReference type="ARBA" id="ARBA00009361"/>
    </source>
</evidence>
<evidence type="ECO:0000259" key="7">
    <source>
        <dbReference type="Pfam" id="PF05695"/>
    </source>
</evidence>
<feature type="domain" description="Ycf2 N-terminal" evidence="7">
    <location>
        <begin position="1"/>
        <end position="217"/>
    </location>
</feature>
<keyword evidence="5" id="KW-0547">Nucleotide-binding</keyword>
<comment type="subcellular location">
    <subcellularLocation>
        <location evidence="2">Plastid</location>
    </subcellularLocation>
</comment>
<keyword evidence="6" id="KW-0067">ATP-binding</keyword>
<evidence type="ECO:0000256" key="6">
    <source>
        <dbReference type="ARBA" id="ARBA00022840"/>
    </source>
</evidence>
<evidence type="ECO:0000256" key="4">
    <source>
        <dbReference type="ARBA" id="ARBA00022640"/>
    </source>
</evidence>
<evidence type="ECO:0000313" key="9">
    <source>
        <dbReference type="Proteomes" id="UP001291926"/>
    </source>
</evidence>
<name>A0ABR0DDE4_9LAMI</name>
<accession>A0ABR0DDE4</accession>
<keyword evidence="4" id="KW-0934">Plastid</keyword>
<dbReference type="Proteomes" id="UP001291926">
    <property type="component" value="Unassembled WGS sequence"/>
</dbReference>
<comment type="caution">
    <text evidence="8">The sequence shown here is derived from an EMBL/GenBank/DDBJ whole genome shotgun (WGS) entry which is preliminary data.</text>
</comment>
<dbReference type="InterPro" id="IPR056777">
    <property type="entry name" value="Ycf2_N"/>
</dbReference>